<dbReference type="Proteomes" id="UP000027443">
    <property type="component" value="Unassembled WGS sequence"/>
</dbReference>
<gene>
    <name evidence="2" type="ORF">DC60_02845</name>
</gene>
<reference evidence="2 3" key="1">
    <citation type="submission" date="2014-03" db="EMBL/GenBank/DDBJ databases">
        <title>Genome Sequence of Streptomyces wadayamensis A23 strain, an endophytic actinobacteria from Citrus reticulata.</title>
        <authorList>
            <person name="de Oliveira L.G."/>
            <person name="Tormet G.D."/>
            <person name="Marcon J."/>
            <person name="Samborsky M."/>
            <person name="Araujo W.L."/>
            <person name="de Azevedo J.L."/>
        </authorList>
    </citation>
    <scope>NUCLEOTIDE SEQUENCE [LARGE SCALE GENOMIC DNA]</scope>
    <source>
        <strain evidence="2 3">A23</strain>
    </source>
</reference>
<sequence length="364" mass="37834">MEHRVPVGYPRSEAGAKAAAVNYTTVSGSAWYLTEKAPRHRAVSVMASQPAAKAMEKHADRAAERFAGDLGGTSTKIRRKHALARTGVFSARPLAVSADEATVRLWTTTVRGSTAGSEVPKAAYQSVTVRLVWERNDWKLSGSSSGPGLVAPIDARQASNSPGDFDSYDVSAEAEDPALSGVIGSTGFPGPYARSVRGAHGAAVNAAVLYGDPRFFVDGDWRHRMLKATAAPDVLEAVTSETDTTAELVAENRGLGADGRTGDGGVLVTRTAVLGTRSISYSGQAATVELWTASVGGVAGDDESQRPQVAFLRMTVDLVRTAGTWKTTSVTPADPLVPAPPNTEAAPAERFAEVGGAGNAPSSA</sequence>
<feature type="region of interest" description="Disordered" evidence="1">
    <location>
        <begin position="143"/>
        <end position="162"/>
    </location>
</feature>
<protein>
    <submittedName>
        <fullName evidence="2">Membrane protein</fullName>
    </submittedName>
</protein>
<evidence type="ECO:0000313" key="2">
    <source>
        <dbReference type="EMBL" id="KDR60938.1"/>
    </source>
</evidence>
<evidence type="ECO:0000256" key="1">
    <source>
        <dbReference type="SAM" id="MobiDB-lite"/>
    </source>
</evidence>
<proteinExistence type="predicted"/>
<feature type="region of interest" description="Disordered" evidence="1">
    <location>
        <begin position="328"/>
        <end position="364"/>
    </location>
</feature>
<keyword evidence="3" id="KW-1185">Reference proteome</keyword>
<evidence type="ECO:0000313" key="3">
    <source>
        <dbReference type="Proteomes" id="UP000027443"/>
    </source>
</evidence>
<dbReference type="EMBL" id="JHDU01000036">
    <property type="protein sequence ID" value="KDR60938.1"/>
    <property type="molecule type" value="Genomic_DNA"/>
</dbReference>
<accession>A0ABR4S5L5</accession>
<name>A0ABR4S5L5_9ACTN</name>
<comment type="caution">
    <text evidence="2">The sequence shown here is derived from an EMBL/GenBank/DDBJ whole genome shotgun (WGS) entry which is preliminary data.</text>
</comment>
<organism evidence="2 3">
    <name type="scientific">Streptomyces wadayamensis</name>
    <dbReference type="NCBI Taxonomy" id="141454"/>
    <lineage>
        <taxon>Bacteria</taxon>
        <taxon>Bacillati</taxon>
        <taxon>Actinomycetota</taxon>
        <taxon>Actinomycetes</taxon>
        <taxon>Kitasatosporales</taxon>
        <taxon>Streptomycetaceae</taxon>
        <taxon>Streptomyces</taxon>
    </lineage>
</organism>